<keyword evidence="2" id="KW-1185">Reference proteome</keyword>
<comment type="caution">
    <text evidence="1">The sequence shown here is derived from an EMBL/GenBank/DDBJ whole genome shotgun (WGS) entry which is preliminary data.</text>
</comment>
<evidence type="ECO:0000313" key="1">
    <source>
        <dbReference type="EMBL" id="MBD9362378.1"/>
    </source>
</evidence>
<dbReference type="RefSeq" id="WP_192395159.1">
    <property type="nucleotide sequence ID" value="NZ_CAJHIU010000003.1"/>
</dbReference>
<organism evidence="1 2">
    <name type="scientific">Methylomonas fluvii</name>
    <dbReference type="NCBI Taxonomy" id="1854564"/>
    <lineage>
        <taxon>Bacteria</taxon>
        <taxon>Pseudomonadati</taxon>
        <taxon>Pseudomonadota</taxon>
        <taxon>Gammaproteobacteria</taxon>
        <taxon>Methylococcales</taxon>
        <taxon>Methylococcaceae</taxon>
        <taxon>Methylomonas</taxon>
    </lineage>
</organism>
<dbReference type="PANTHER" id="PTHR36109">
    <property type="entry name" value="MEMBRANE PROTEIN-RELATED"/>
    <property type="match status" value="1"/>
</dbReference>
<accession>A0ABR9DJ81</accession>
<dbReference type="EMBL" id="JACXST010000003">
    <property type="protein sequence ID" value="MBD9362378.1"/>
    <property type="molecule type" value="Genomic_DNA"/>
</dbReference>
<dbReference type="PANTHER" id="PTHR36109:SF2">
    <property type="entry name" value="MEMBRANE PROTEIN"/>
    <property type="match status" value="1"/>
</dbReference>
<name>A0ABR9DJ81_9GAMM</name>
<sequence>MYKPVFCICQDIGQTAAIVNNLKTAGFSNNEISLVFPENSSLPDLQQTSYENTDSTEEHNRDLEWLSGIDSLDIPGVGRFIAAGPIMVELSRIPQTDQVNDLIAALVGVGIPIHHAEHYQEKIKAGSTLIAVNTATVENRDTANTIFQQAEAEDISSSEEVSVIV</sequence>
<reference evidence="1 2" key="1">
    <citation type="submission" date="2020-09" db="EMBL/GenBank/DDBJ databases">
        <title>Methylomonas albis sp. nov. and Methylomonas fluvii sp. nov.: Two cold-adapted methanotrophs from the River Elbe and an amended description of Methylovulum psychrotolerans strain Eb1.</title>
        <authorList>
            <person name="Bussmann I.K."/>
            <person name="Klings K.-W."/>
            <person name="Warnstedt J."/>
            <person name="Hoppert M."/>
            <person name="Saborowski A."/>
            <person name="Horn F."/>
            <person name="Liebner S."/>
        </authorList>
    </citation>
    <scope>NUCLEOTIDE SEQUENCE [LARGE SCALE GENOMIC DNA]</scope>
    <source>
        <strain evidence="1 2">EbB</strain>
    </source>
</reference>
<dbReference type="Proteomes" id="UP000641152">
    <property type="component" value="Unassembled WGS sequence"/>
</dbReference>
<protein>
    <recommendedName>
        <fullName evidence="3">Heat induced stress protein YflT</fullName>
    </recommendedName>
</protein>
<dbReference type="InterPro" id="IPR052948">
    <property type="entry name" value="Low_temp-induced_all0457"/>
</dbReference>
<proteinExistence type="predicted"/>
<evidence type="ECO:0008006" key="3">
    <source>
        <dbReference type="Google" id="ProtNLM"/>
    </source>
</evidence>
<evidence type="ECO:0000313" key="2">
    <source>
        <dbReference type="Proteomes" id="UP000641152"/>
    </source>
</evidence>
<gene>
    <name evidence="1" type="ORF">EBB_18055</name>
</gene>